<dbReference type="CDD" id="cd17932">
    <property type="entry name" value="DEXQc_UvrD"/>
    <property type="match status" value="1"/>
</dbReference>
<dbReference type="GO" id="GO:0003677">
    <property type="term" value="F:DNA binding"/>
    <property type="evidence" value="ECO:0007669"/>
    <property type="project" value="UniProtKB-KW"/>
</dbReference>
<feature type="domain" description="UvrD-like helicase C-terminal" evidence="14">
    <location>
        <begin position="241"/>
        <end position="485"/>
    </location>
</feature>
<dbReference type="GO" id="GO:0043138">
    <property type="term" value="F:3'-5' DNA helicase activity"/>
    <property type="evidence" value="ECO:0007669"/>
    <property type="project" value="UniProtKB-EC"/>
</dbReference>
<comment type="catalytic activity">
    <reaction evidence="8">
        <text>Couples ATP hydrolysis with the unwinding of duplex DNA by translocating in the 3'-5' direction.</text>
        <dbReference type="EC" id="5.6.2.4"/>
    </reaction>
</comment>
<evidence type="ECO:0000256" key="10">
    <source>
        <dbReference type="ARBA" id="ARBA00034923"/>
    </source>
</evidence>
<evidence type="ECO:0000256" key="12">
    <source>
        <dbReference type="PROSITE-ProRule" id="PRU00560"/>
    </source>
</evidence>
<gene>
    <name evidence="15" type="ORF">C7S18_24025</name>
</gene>
<evidence type="ECO:0000256" key="2">
    <source>
        <dbReference type="ARBA" id="ARBA00022741"/>
    </source>
</evidence>
<dbReference type="PROSITE" id="PS51217">
    <property type="entry name" value="UVRD_HELICASE_CTER"/>
    <property type="match status" value="1"/>
</dbReference>
<dbReference type="Gene3D" id="3.40.50.300">
    <property type="entry name" value="P-loop containing nucleotide triphosphate hydrolases"/>
    <property type="match status" value="3"/>
</dbReference>
<sequence length="548" mass="59626">MIAACPGSGKTTVLRHRANHILMQSPRHRIAAVTFTVQAARELSERIASTVTSAKGRVQAGTFHSLCLNQLRQAGQHPQILPENHARQLVHRATKEIDSSIKVAEAQAFIDRTKACISPSLASAPVPYREIYQRYEELRSDRGSMDFSDLVREAVLGMREGRVRPLSVTHLLVDEFQDSDEVQLAWVLEHSRLGVQVSVVGDDDQCIFAFRSALGYQALHRFKEATGAHQVTLDTTHRCAGKIVEHSGALIAHNSERLSKSLTTSNREDGSVQLLVGKDLVHEAAMIVDRIRASRQPERTVAILARSNHLLDGVEAALLGAAVPYVRIGGQSLFETRSAALLTGLLRAIIGESLLGIDHALSEAKVPTGVVDLVHGHVSRHGGSALALGNYSGPGHPALDNLRERIAPLTSQAAANRSNLVIYGIEAWLNAHVFKSKPCPVLPHCVKALVSLSGSLAQRIRAAELSEKKHDPDAVRIMTLHASKGLEFDDVWIYAANQGALPHESSLIEEERRLFYVGMTRARSNLVVTCTAGVQSVFIPEAKLATSL</sequence>
<keyword evidence="3 12" id="KW-0378">Hydrolase</keyword>
<evidence type="ECO:0000256" key="8">
    <source>
        <dbReference type="ARBA" id="ARBA00034617"/>
    </source>
</evidence>
<keyword evidence="16" id="KW-1185">Reference proteome</keyword>
<proteinExistence type="inferred from homology"/>
<dbReference type="PANTHER" id="PTHR11070">
    <property type="entry name" value="UVRD / RECB / PCRA DNA HELICASE FAMILY MEMBER"/>
    <property type="match status" value="1"/>
</dbReference>
<dbReference type="PROSITE" id="PS51198">
    <property type="entry name" value="UVRD_HELICASE_ATP_BIND"/>
    <property type="match status" value="1"/>
</dbReference>
<dbReference type="InterPro" id="IPR014016">
    <property type="entry name" value="UvrD-like_ATP-bd"/>
</dbReference>
<dbReference type="AlphaFoldDB" id="A0A2P1PZU9"/>
<feature type="domain" description="UvrD-like helicase ATP-binding" evidence="13">
    <location>
        <begin position="1"/>
        <end position="240"/>
    </location>
</feature>
<keyword evidence="15" id="KW-0614">Plasmid</keyword>
<evidence type="ECO:0000256" key="9">
    <source>
        <dbReference type="ARBA" id="ARBA00034808"/>
    </source>
</evidence>
<keyword evidence="5 12" id="KW-0067">ATP-binding</keyword>
<evidence type="ECO:0000256" key="11">
    <source>
        <dbReference type="ARBA" id="ARBA00048988"/>
    </source>
</evidence>
<evidence type="ECO:0000256" key="5">
    <source>
        <dbReference type="ARBA" id="ARBA00022840"/>
    </source>
</evidence>
<dbReference type="PANTHER" id="PTHR11070:SF2">
    <property type="entry name" value="ATP-DEPENDENT DNA HELICASE SRS2"/>
    <property type="match status" value="1"/>
</dbReference>
<dbReference type="GO" id="GO:0016887">
    <property type="term" value="F:ATP hydrolysis activity"/>
    <property type="evidence" value="ECO:0007669"/>
    <property type="project" value="RHEA"/>
</dbReference>
<dbReference type="InterPro" id="IPR014017">
    <property type="entry name" value="DNA_helicase_UvrD-like_C"/>
</dbReference>
<reference evidence="15 16" key="1">
    <citation type="submission" date="2018-03" db="EMBL/GenBank/DDBJ databases">
        <title>Ahniella affigens gen. nov., sp. nov., a gammaproteobacterium isolated from sandy soil near a stream.</title>
        <authorList>
            <person name="Ko Y."/>
            <person name="Kim J.-H."/>
        </authorList>
    </citation>
    <scope>NUCLEOTIDE SEQUENCE [LARGE SCALE GENOMIC DNA]</scope>
    <source>
        <strain evidence="15 16">D13</strain>
        <plasmid evidence="16">Plasmid unnamed</plasmid>
    </source>
</reference>
<comment type="similarity">
    <text evidence="1">Belongs to the helicase family. UvrD subfamily.</text>
</comment>
<keyword evidence="7" id="KW-0413">Isomerase</keyword>
<evidence type="ECO:0000313" key="15">
    <source>
        <dbReference type="EMBL" id="AVQ00370.1"/>
    </source>
</evidence>
<evidence type="ECO:0000256" key="3">
    <source>
        <dbReference type="ARBA" id="ARBA00022801"/>
    </source>
</evidence>
<keyword evidence="6" id="KW-0238">DNA-binding</keyword>
<evidence type="ECO:0000259" key="13">
    <source>
        <dbReference type="PROSITE" id="PS51198"/>
    </source>
</evidence>
<feature type="binding site" evidence="12">
    <location>
        <begin position="4"/>
        <end position="11"/>
    </location>
    <ligand>
        <name>ATP</name>
        <dbReference type="ChEBI" id="CHEBI:30616"/>
    </ligand>
</feature>
<organism evidence="15 16">
    <name type="scientific">Ahniella affigens</name>
    <dbReference type="NCBI Taxonomy" id="2021234"/>
    <lineage>
        <taxon>Bacteria</taxon>
        <taxon>Pseudomonadati</taxon>
        <taxon>Pseudomonadota</taxon>
        <taxon>Gammaproteobacteria</taxon>
        <taxon>Lysobacterales</taxon>
        <taxon>Rhodanobacteraceae</taxon>
        <taxon>Ahniella</taxon>
    </lineage>
</organism>
<geneLocation type="plasmid" evidence="15">
    <name>unnamed</name>
</geneLocation>
<dbReference type="Pfam" id="PF00580">
    <property type="entry name" value="UvrD-helicase"/>
    <property type="match status" value="1"/>
</dbReference>
<keyword evidence="4 12" id="KW-0347">Helicase</keyword>
<dbReference type="SUPFAM" id="SSF52540">
    <property type="entry name" value="P-loop containing nucleoside triphosphate hydrolases"/>
    <property type="match status" value="1"/>
</dbReference>
<dbReference type="GO" id="GO:0005524">
    <property type="term" value="F:ATP binding"/>
    <property type="evidence" value="ECO:0007669"/>
    <property type="project" value="UniProtKB-UniRule"/>
</dbReference>
<dbReference type="KEGG" id="xba:C7S18_24025"/>
<dbReference type="EC" id="5.6.2.4" evidence="9"/>
<dbReference type="Pfam" id="PF13361">
    <property type="entry name" value="UvrD_C"/>
    <property type="match status" value="2"/>
</dbReference>
<evidence type="ECO:0000259" key="14">
    <source>
        <dbReference type="PROSITE" id="PS51217"/>
    </source>
</evidence>
<evidence type="ECO:0000256" key="6">
    <source>
        <dbReference type="ARBA" id="ARBA00023125"/>
    </source>
</evidence>
<name>A0A2P1PZU9_9GAMM</name>
<evidence type="ECO:0000256" key="1">
    <source>
        <dbReference type="ARBA" id="ARBA00009922"/>
    </source>
</evidence>
<dbReference type="GO" id="GO:0000725">
    <property type="term" value="P:recombinational repair"/>
    <property type="evidence" value="ECO:0007669"/>
    <property type="project" value="TreeGrafter"/>
</dbReference>
<dbReference type="Gene3D" id="1.10.486.10">
    <property type="entry name" value="PCRA, domain 4"/>
    <property type="match status" value="1"/>
</dbReference>
<dbReference type="InterPro" id="IPR000212">
    <property type="entry name" value="DNA_helicase_UvrD/REP"/>
</dbReference>
<dbReference type="InterPro" id="IPR027417">
    <property type="entry name" value="P-loop_NTPase"/>
</dbReference>
<dbReference type="EMBL" id="CP027861">
    <property type="protein sequence ID" value="AVQ00370.1"/>
    <property type="molecule type" value="Genomic_DNA"/>
</dbReference>
<comment type="catalytic activity">
    <reaction evidence="11">
        <text>ATP + H2O = ADP + phosphate + H(+)</text>
        <dbReference type="Rhea" id="RHEA:13065"/>
        <dbReference type="ChEBI" id="CHEBI:15377"/>
        <dbReference type="ChEBI" id="CHEBI:15378"/>
        <dbReference type="ChEBI" id="CHEBI:30616"/>
        <dbReference type="ChEBI" id="CHEBI:43474"/>
        <dbReference type="ChEBI" id="CHEBI:456216"/>
        <dbReference type="EC" id="5.6.2.4"/>
    </reaction>
</comment>
<evidence type="ECO:0000256" key="4">
    <source>
        <dbReference type="ARBA" id="ARBA00022806"/>
    </source>
</evidence>
<keyword evidence="2 12" id="KW-0547">Nucleotide-binding</keyword>
<evidence type="ECO:0000256" key="7">
    <source>
        <dbReference type="ARBA" id="ARBA00023235"/>
    </source>
</evidence>
<dbReference type="Gene3D" id="1.10.10.160">
    <property type="match status" value="1"/>
</dbReference>
<dbReference type="Proteomes" id="UP000241074">
    <property type="component" value="Plasmid unnamed"/>
</dbReference>
<reference evidence="15 16" key="2">
    <citation type="submission" date="2018-03" db="EMBL/GenBank/DDBJ databases">
        <authorList>
            <person name="Keele B.F."/>
        </authorList>
    </citation>
    <scope>NUCLEOTIDE SEQUENCE [LARGE SCALE GENOMIC DNA]</scope>
    <source>
        <strain evidence="15 16">D13</strain>
        <plasmid evidence="16">Plasmid unnamed</plasmid>
    </source>
</reference>
<accession>A0A2P1PZU9</accession>
<evidence type="ECO:0000313" key="16">
    <source>
        <dbReference type="Proteomes" id="UP000241074"/>
    </source>
</evidence>
<protein>
    <recommendedName>
        <fullName evidence="9">DNA 3'-5' helicase</fullName>
        <ecNumber evidence="9">5.6.2.4</ecNumber>
    </recommendedName>
    <alternativeName>
        <fullName evidence="10">DNA 3'-5' helicase II</fullName>
    </alternativeName>
</protein>
<dbReference type="InterPro" id="IPR013986">
    <property type="entry name" value="DExx_box_DNA_helicase_dom_sf"/>
</dbReference>